<comment type="caution">
    <text evidence="1">The sequence shown here is derived from an EMBL/GenBank/DDBJ whole genome shotgun (WGS) entry which is preliminary data.</text>
</comment>
<gene>
    <name evidence="1" type="ORF">F969_00068</name>
</gene>
<accession>N8VN14</accession>
<evidence type="ECO:0000313" key="2">
    <source>
        <dbReference type="Proteomes" id="UP000013070"/>
    </source>
</evidence>
<name>N8VN14_9GAMM</name>
<dbReference type="HOGENOM" id="CLU_1830790_0_0_6"/>
<dbReference type="Proteomes" id="UP000013070">
    <property type="component" value="Unassembled WGS sequence"/>
</dbReference>
<dbReference type="PATRIC" id="fig|1217710.3.peg.57"/>
<dbReference type="RefSeq" id="WP_004788166.1">
    <property type="nucleotide sequence ID" value="NZ_KB849414.1"/>
</dbReference>
<dbReference type="AlphaFoldDB" id="N8VN14"/>
<dbReference type="EMBL" id="APPE01000007">
    <property type="protein sequence ID" value="ENV00921.1"/>
    <property type="molecule type" value="Genomic_DNA"/>
</dbReference>
<proteinExistence type="predicted"/>
<keyword evidence="2" id="KW-1185">Reference proteome</keyword>
<organism evidence="1 2">
    <name type="scientific">Acinetobacter variabilis</name>
    <dbReference type="NCBI Taxonomy" id="70346"/>
    <lineage>
        <taxon>Bacteria</taxon>
        <taxon>Pseudomonadati</taxon>
        <taxon>Pseudomonadota</taxon>
        <taxon>Gammaproteobacteria</taxon>
        <taxon>Moraxellales</taxon>
        <taxon>Moraxellaceae</taxon>
        <taxon>Acinetobacter</taxon>
    </lineage>
</organism>
<sequence length="140" mass="16288">MISNVIKPKKPMPGSRWVLVHLDQDQHGNDRYYYTHPEGFVAISALEVADGIIRREYIPQYHLSISKDKKRRCSSQDAKFILKQFGLDDALEDNHVHSGFVRNFWLPVDENKQGRECECVADEVAIKEDKGDFIWRPAHH</sequence>
<protein>
    <submittedName>
        <fullName evidence="1">Uncharacterized protein</fullName>
    </submittedName>
</protein>
<reference evidence="1 2" key="1">
    <citation type="submission" date="2013-02" db="EMBL/GenBank/DDBJ databases">
        <title>The Genome Sequence of Acinetobacter sp. NIPH 899.</title>
        <authorList>
            <consortium name="The Broad Institute Genome Sequencing Platform"/>
            <consortium name="The Broad Institute Genome Sequencing Center for Infectious Disease"/>
            <person name="Cerqueira G."/>
            <person name="Feldgarden M."/>
            <person name="Courvalin P."/>
            <person name="Perichon B."/>
            <person name="Grillot-Courvalin C."/>
            <person name="Clermont D."/>
            <person name="Rocha E."/>
            <person name="Yoon E.-J."/>
            <person name="Nemec A."/>
            <person name="Walker B."/>
            <person name="Young S.K."/>
            <person name="Zeng Q."/>
            <person name="Gargeya S."/>
            <person name="Fitzgerald M."/>
            <person name="Haas B."/>
            <person name="Abouelleil A."/>
            <person name="Alvarado L."/>
            <person name="Arachchi H.M."/>
            <person name="Berlin A.M."/>
            <person name="Chapman S.B."/>
            <person name="Dewar J."/>
            <person name="Goldberg J."/>
            <person name="Griggs A."/>
            <person name="Gujja S."/>
            <person name="Hansen M."/>
            <person name="Howarth C."/>
            <person name="Imamovic A."/>
            <person name="Larimer J."/>
            <person name="McCowan C."/>
            <person name="Murphy C."/>
            <person name="Neiman D."/>
            <person name="Pearson M."/>
            <person name="Priest M."/>
            <person name="Roberts A."/>
            <person name="Saif S."/>
            <person name="Shea T."/>
            <person name="Sisk P."/>
            <person name="Sykes S."/>
            <person name="Wortman J."/>
            <person name="Nusbaum C."/>
            <person name="Birren B."/>
        </authorList>
    </citation>
    <scope>NUCLEOTIDE SEQUENCE [LARGE SCALE GENOMIC DNA]</scope>
    <source>
        <strain evidence="1 2">NIPH 899</strain>
    </source>
</reference>
<evidence type="ECO:0000313" key="1">
    <source>
        <dbReference type="EMBL" id="ENV00921.1"/>
    </source>
</evidence>